<dbReference type="Gene3D" id="3.30.450.260">
    <property type="entry name" value="Haem NO binding associated domain"/>
    <property type="match status" value="1"/>
</dbReference>
<evidence type="ECO:0000256" key="2">
    <source>
        <dbReference type="ARBA" id="ARBA00034247"/>
    </source>
</evidence>
<dbReference type="InterPro" id="IPR050469">
    <property type="entry name" value="Diguanylate_Cyclase"/>
</dbReference>
<dbReference type="EMBL" id="JAGISH010000009">
    <property type="protein sequence ID" value="MBP0484037.1"/>
    <property type="molecule type" value="Genomic_DNA"/>
</dbReference>
<dbReference type="AlphaFoldDB" id="A0A940S2F5"/>
<dbReference type="GO" id="GO:0043709">
    <property type="term" value="P:cell adhesion involved in single-species biofilm formation"/>
    <property type="evidence" value="ECO:0007669"/>
    <property type="project" value="TreeGrafter"/>
</dbReference>
<dbReference type="Gene3D" id="3.30.70.270">
    <property type="match status" value="1"/>
</dbReference>
<dbReference type="PANTHER" id="PTHR45138">
    <property type="entry name" value="REGULATORY COMPONENTS OF SENSORY TRANSDUCTION SYSTEM"/>
    <property type="match status" value="1"/>
</dbReference>
<comment type="catalytic activity">
    <reaction evidence="2">
        <text>2 GTP = 3',3'-c-di-GMP + 2 diphosphate</text>
        <dbReference type="Rhea" id="RHEA:24898"/>
        <dbReference type="ChEBI" id="CHEBI:33019"/>
        <dbReference type="ChEBI" id="CHEBI:37565"/>
        <dbReference type="ChEBI" id="CHEBI:58805"/>
        <dbReference type="EC" id="2.7.7.65"/>
    </reaction>
</comment>
<dbReference type="FunFam" id="3.30.70.270:FF:000001">
    <property type="entry name" value="Diguanylate cyclase domain protein"/>
    <property type="match status" value="1"/>
</dbReference>
<dbReference type="EC" id="2.7.7.65" evidence="1"/>
<dbReference type="RefSeq" id="WP_209361979.1">
    <property type="nucleotide sequence ID" value="NZ_JAGISH010000009.1"/>
</dbReference>
<accession>A0A940S2F5</accession>
<dbReference type="GO" id="GO:1902201">
    <property type="term" value="P:negative regulation of bacterial-type flagellum-dependent cell motility"/>
    <property type="evidence" value="ECO:0007669"/>
    <property type="project" value="TreeGrafter"/>
</dbReference>
<dbReference type="NCBIfam" id="TIGR00254">
    <property type="entry name" value="GGDEF"/>
    <property type="match status" value="1"/>
</dbReference>
<dbReference type="GO" id="GO:0052621">
    <property type="term" value="F:diguanylate cyclase activity"/>
    <property type="evidence" value="ECO:0007669"/>
    <property type="project" value="UniProtKB-EC"/>
</dbReference>
<name>A0A940S2F5_9RHOB</name>
<protein>
    <recommendedName>
        <fullName evidence="1">diguanylate cyclase</fullName>
        <ecNumber evidence="1">2.7.7.65</ecNumber>
    </recommendedName>
</protein>
<comment type="caution">
    <text evidence="4">The sequence shown here is derived from an EMBL/GenBank/DDBJ whole genome shotgun (WGS) entry which is preliminary data.</text>
</comment>
<dbReference type="InterPro" id="IPR029787">
    <property type="entry name" value="Nucleotide_cyclase"/>
</dbReference>
<dbReference type="InterPro" id="IPR042463">
    <property type="entry name" value="HNOB_dom_associated_sf"/>
</dbReference>
<sequence length="331" mass="36119">MMLPSESLNAICPLHAVLDARGRILQAGPTLQKLGGPALEGRPFLSACEVYRPRAIGGMAALLQTRGRKLHLRLRNESRTPLKGMVVPTGDGGAVVNLSFGIALMDTVRDFSLTSTDFATTDPAIEMLWLMEAQSAAMDLSRNLNLRLQGAMTEAEERAFTDALTGLRNRRALDAVMERIVRQKQPYSLMHLDLDLFKQVNDTLGHAAGDEVLRQVARVMLEETRHEDTVSRVGGDEFVVVCTGFIRAPRLAALARRLIRRIEEPVPWEGTLARISASIGIVISVDGRLDPATAHERADAALYDAKRAGRAQFTFAPGSAGAARLAMTEKK</sequence>
<dbReference type="GO" id="GO:0005886">
    <property type="term" value="C:plasma membrane"/>
    <property type="evidence" value="ECO:0007669"/>
    <property type="project" value="TreeGrafter"/>
</dbReference>
<dbReference type="SUPFAM" id="SSF55073">
    <property type="entry name" value="Nucleotide cyclase"/>
    <property type="match status" value="1"/>
</dbReference>
<proteinExistence type="predicted"/>
<dbReference type="SMART" id="SM00267">
    <property type="entry name" value="GGDEF"/>
    <property type="match status" value="1"/>
</dbReference>
<keyword evidence="5" id="KW-1185">Reference proteome</keyword>
<evidence type="ECO:0000313" key="5">
    <source>
        <dbReference type="Proteomes" id="UP000675940"/>
    </source>
</evidence>
<evidence type="ECO:0000256" key="1">
    <source>
        <dbReference type="ARBA" id="ARBA00012528"/>
    </source>
</evidence>
<reference evidence="4" key="1">
    <citation type="submission" date="2021-03" db="EMBL/GenBank/DDBJ databases">
        <title>Sagittula salina sp. nov. strain M10.9X isolated from the marine waste.</title>
        <authorList>
            <person name="Satari L."/>
            <person name="Molina-Menor E."/>
            <person name="Vidal-Verdu A."/>
            <person name="Pascual J."/>
            <person name="Pereto J."/>
            <person name="Porcar M."/>
        </authorList>
    </citation>
    <scope>NUCLEOTIDE SEQUENCE</scope>
    <source>
        <strain evidence="4">M10.9X</strain>
    </source>
</reference>
<dbReference type="InterPro" id="IPR043128">
    <property type="entry name" value="Rev_trsase/Diguanyl_cyclase"/>
</dbReference>
<dbReference type="Proteomes" id="UP000675940">
    <property type="component" value="Unassembled WGS sequence"/>
</dbReference>
<feature type="domain" description="GGDEF" evidence="3">
    <location>
        <begin position="185"/>
        <end position="318"/>
    </location>
</feature>
<dbReference type="PANTHER" id="PTHR45138:SF9">
    <property type="entry name" value="DIGUANYLATE CYCLASE DGCM-RELATED"/>
    <property type="match status" value="1"/>
</dbReference>
<organism evidence="4 5">
    <name type="scientific">Sagittula salina</name>
    <dbReference type="NCBI Taxonomy" id="2820268"/>
    <lineage>
        <taxon>Bacteria</taxon>
        <taxon>Pseudomonadati</taxon>
        <taxon>Pseudomonadota</taxon>
        <taxon>Alphaproteobacteria</taxon>
        <taxon>Rhodobacterales</taxon>
        <taxon>Roseobacteraceae</taxon>
        <taxon>Sagittula</taxon>
    </lineage>
</organism>
<dbReference type="InterPro" id="IPR000160">
    <property type="entry name" value="GGDEF_dom"/>
</dbReference>
<evidence type="ECO:0000259" key="3">
    <source>
        <dbReference type="PROSITE" id="PS50887"/>
    </source>
</evidence>
<dbReference type="CDD" id="cd01949">
    <property type="entry name" value="GGDEF"/>
    <property type="match status" value="1"/>
</dbReference>
<dbReference type="PROSITE" id="PS50887">
    <property type="entry name" value="GGDEF"/>
    <property type="match status" value="1"/>
</dbReference>
<gene>
    <name evidence="4" type="ORF">J5474_16265</name>
</gene>
<evidence type="ECO:0000313" key="4">
    <source>
        <dbReference type="EMBL" id="MBP0484037.1"/>
    </source>
</evidence>
<dbReference type="Pfam" id="PF00990">
    <property type="entry name" value="GGDEF"/>
    <property type="match status" value="1"/>
</dbReference>